<dbReference type="PANTHER" id="PTHR40659">
    <property type="entry name" value="NICKEL/COBALT EFFLUX SYSTEM RCNA"/>
    <property type="match status" value="1"/>
</dbReference>
<feature type="transmembrane region" description="Helical" evidence="13">
    <location>
        <begin position="288"/>
        <end position="315"/>
    </location>
</feature>
<dbReference type="RefSeq" id="WP_136989863.1">
    <property type="nucleotide sequence ID" value="NZ_SZPQ01000010.1"/>
</dbReference>
<evidence type="ECO:0000256" key="7">
    <source>
        <dbReference type="ARBA" id="ARBA00022692"/>
    </source>
</evidence>
<evidence type="ECO:0000256" key="1">
    <source>
        <dbReference type="ARBA" id="ARBA00002510"/>
    </source>
</evidence>
<name>A0ABY2SLW7_9HYPH</name>
<evidence type="ECO:0000256" key="4">
    <source>
        <dbReference type="ARBA" id="ARBA00022448"/>
    </source>
</evidence>
<evidence type="ECO:0000256" key="5">
    <source>
        <dbReference type="ARBA" id="ARBA00022475"/>
    </source>
</evidence>
<evidence type="ECO:0000256" key="13">
    <source>
        <dbReference type="RuleBase" id="RU362101"/>
    </source>
</evidence>
<feature type="transmembrane region" description="Helical" evidence="13">
    <location>
        <begin position="72"/>
        <end position="92"/>
    </location>
</feature>
<keyword evidence="5" id="KW-1003">Cell membrane</keyword>
<sequence>MSLITATRPRHGNLRFWLLGLWPFWLFFILLLAAARYLLEYGPYLLLQSVLWQAQLHRHLAQLLSAAGQHPVQAGMSLALFSLTYGILHAVGPGHGKLVLATYLSTHSSRLRLSLGMTLAASLLQGLMAVLLVTLFLFVLHLSSHRLHLGEFWLEKGSYLLMALLGALLCLRAAARLRAVFRSLARQTGRRPRIGAVSLLPRQADGRLARVGLAPAADNGYRPVRSDGGEATDHGAHCGCGHRHMPAPEDLRDKTGWRTRAAVVLAMGFRPCSGAVLVLLFAKVIGVYGWGMLSAMAMSVGTSLTLLALALLSFWARRLAENLTRRRNAGHAAGTAWATLALAGGLVLMATGALLYLGAQPATTGVIHPFSH</sequence>
<keyword evidence="12" id="KW-0170">Cobalt</keyword>
<keyword evidence="11 13" id="KW-0472">Membrane</keyword>
<dbReference type="EMBL" id="SZPQ01000010">
    <property type="protein sequence ID" value="TKI06758.1"/>
    <property type="molecule type" value="Genomic_DNA"/>
</dbReference>
<organism evidence="14 15">
    <name type="scientific">Martelella alba</name>
    <dbReference type="NCBI Taxonomy" id="2590451"/>
    <lineage>
        <taxon>Bacteria</taxon>
        <taxon>Pseudomonadati</taxon>
        <taxon>Pseudomonadota</taxon>
        <taxon>Alphaproteobacteria</taxon>
        <taxon>Hyphomicrobiales</taxon>
        <taxon>Aurantimonadaceae</taxon>
        <taxon>Martelella</taxon>
    </lineage>
</organism>
<keyword evidence="8 13" id="KW-1133">Transmembrane helix</keyword>
<evidence type="ECO:0000256" key="12">
    <source>
        <dbReference type="ARBA" id="ARBA00023285"/>
    </source>
</evidence>
<comment type="subcellular location">
    <subcellularLocation>
        <location evidence="2 13">Cell membrane</location>
        <topology evidence="2 13">Multi-pass membrane protein</topology>
    </subcellularLocation>
</comment>
<keyword evidence="7 13" id="KW-0812">Transmembrane</keyword>
<feature type="transmembrane region" description="Helical" evidence="13">
    <location>
        <begin position="16"/>
        <end position="39"/>
    </location>
</feature>
<keyword evidence="15" id="KW-1185">Reference proteome</keyword>
<evidence type="ECO:0000256" key="8">
    <source>
        <dbReference type="ARBA" id="ARBA00022989"/>
    </source>
</evidence>
<protein>
    <recommendedName>
        <fullName evidence="13">Nickel/cobalt efflux system</fullName>
    </recommendedName>
</protein>
<feature type="transmembrane region" description="Helical" evidence="13">
    <location>
        <begin position="159"/>
        <end position="181"/>
    </location>
</feature>
<accession>A0ABY2SLW7</accession>
<keyword evidence="3" id="KW-0171">Cobalt transport</keyword>
<evidence type="ECO:0000313" key="15">
    <source>
        <dbReference type="Proteomes" id="UP000305202"/>
    </source>
</evidence>
<dbReference type="Proteomes" id="UP000305202">
    <property type="component" value="Unassembled WGS sequence"/>
</dbReference>
<feature type="transmembrane region" description="Helical" evidence="13">
    <location>
        <begin position="261"/>
        <end position="282"/>
    </location>
</feature>
<evidence type="ECO:0000256" key="6">
    <source>
        <dbReference type="ARBA" id="ARBA00022596"/>
    </source>
</evidence>
<dbReference type="Pfam" id="PF03824">
    <property type="entry name" value="NicO"/>
    <property type="match status" value="1"/>
</dbReference>
<evidence type="ECO:0000256" key="10">
    <source>
        <dbReference type="ARBA" id="ARBA00023112"/>
    </source>
</evidence>
<keyword evidence="4 13" id="KW-0813">Transport</keyword>
<gene>
    <name evidence="14" type="ORF">FCN80_09190</name>
</gene>
<reference evidence="14 15" key="1">
    <citation type="submission" date="2019-04" db="EMBL/GenBank/DDBJ databases">
        <authorList>
            <person name="Li M."/>
            <person name="Gao C."/>
        </authorList>
    </citation>
    <scope>NUCLEOTIDE SEQUENCE [LARGE SCALE GENOMIC DNA]</scope>
    <source>
        <strain evidence="14 15">BGMRC 2031</strain>
    </source>
</reference>
<evidence type="ECO:0000313" key="14">
    <source>
        <dbReference type="EMBL" id="TKI06758.1"/>
    </source>
</evidence>
<feature type="transmembrane region" description="Helical" evidence="13">
    <location>
        <begin position="113"/>
        <end position="139"/>
    </location>
</feature>
<comment type="function">
    <text evidence="1">Efflux system for nickel and cobalt.</text>
</comment>
<evidence type="ECO:0000256" key="3">
    <source>
        <dbReference type="ARBA" id="ARBA00022426"/>
    </source>
</evidence>
<dbReference type="InterPro" id="IPR011541">
    <property type="entry name" value="Ni/Co_transpt_high_affinity"/>
</dbReference>
<evidence type="ECO:0000256" key="9">
    <source>
        <dbReference type="ARBA" id="ARBA00023065"/>
    </source>
</evidence>
<keyword evidence="6" id="KW-0533">Nickel</keyword>
<feature type="transmembrane region" description="Helical" evidence="13">
    <location>
        <begin position="336"/>
        <end position="359"/>
    </location>
</feature>
<proteinExistence type="inferred from homology"/>
<evidence type="ECO:0000256" key="2">
    <source>
        <dbReference type="ARBA" id="ARBA00004651"/>
    </source>
</evidence>
<evidence type="ECO:0000256" key="11">
    <source>
        <dbReference type="ARBA" id="ARBA00023136"/>
    </source>
</evidence>
<keyword evidence="9" id="KW-0406">Ion transport</keyword>
<dbReference type="PANTHER" id="PTHR40659:SF1">
    <property type="entry name" value="NICKEL_COBALT EFFLUX SYSTEM RCNA"/>
    <property type="match status" value="1"/>
</dbReference>
<dbReference type="InterPro" id="IPR051224">
    <property type="entry name" value="NiCoT_RcnA"/>
</dbReference>
<comment type="similarity">
    <text evidence="13">Belongs to the NiCoT transporter (TC 2.A.52) family.</text>
</comment>
<keyword evidence="10" id="KW-0921">Nickel transport</keyword>
<comment type="caution">
    <text evidence="14">The sequence shown here is derived from an EMBL/GenBank/DDBJ whole genome shotgun (WGS) entry which is preliminary data.</text>
</comment>